<comment type="caution">
    <text evidence="7">The sequence shown here is derived from an EMBL/GenBank/DDBJ whole genome shotgun (WGS) entry which is preliminary data.</text>
</comment>
<dbReference type="Gene3D" id="2.60.120.260">
    <property type="entry name" value="Galactose-binding domain-like"/>
    <property type="match status" value="1"/>
</dbReference>
<feature type="chain" id="PRO_5030602778" description="DUF1592 domain-containing protein" evidence="1">
    <location>
        <begin position="25"/>
        <end position="784"/>
    </location>
</feature>
<feature type="domain" description="DUF1588" evidence="4">
    <location>
        <begin position="584"/>
        <end position="683"/>
    </location>
</feature>
<dbReference type="Proteomes" id="UP000520814">
    <property type="component" value="Unassembled WGS sequence"/>
</dbReference>
<accession>A0A7W9SMZ3</accession>
<evidence type="ECO:0000313" key="7">
    <source>
        <dbReference type="EMBL" id="MBB6049596.1"/>
    </source>
</evidence>
<dbReference type="Pfam" id="PF07627">
    <property type="entry name" value="PSCyt3"/>
    <property type="match status" value="1"/>
</dbReference>
<evidence type="ECO:0000313" key="8">
    <source>
        <dbReference type="Proteomes" id="UP000520814"/>
    </source>
</evidence>
<dbReference type="InterPro" id="IPR013042">
    <property type="entry name" value="DUF1592"/>
</dbReference>
<name>A0A7W9SMZ3_ARMRO</name>
<evidence type="ECO:0000259" key="4">
    <source>
        <dbReference type="Pfam" id="PF07627"/>
    </source>
</evidence>
<dbReference type="InterPro" id="IPR013036">
    <property type="entry name" value="DUF1587"/>
</dbReference>
<evidence type="ECO:0000259" key="2">
    <source>
        <dbReference type="Pfam" id="PF07624"/>
    </source>
</evidence>
<dbReference type="AlphaFoldDB" id="A0A7W9SMZ3"/>
<dbReference type="InterPro" id="IPR011478">
    <property type="entry name" value="DUF1585"/>
</dbReference>
<reference evidence="7 8" key="1">
    <citation type="submission" date="2020-08" db="EMBL/GenBank/DDBJ databases">
        <title>Genomic Encyclopedia of Type Strains, Phase IV (KMG-IV): sequencing the most valuable type-strain genomes for metagenomic binning, comparative biology and taxonomic classification.</title>
        <authorList>
            <person name="Goeker M."/>
        </authorList>
    </citation>
    <scope>NUCLEOTIDE SEQUENCE [LARGE SCALE GENOMIC DNA]</scope>
    <source>
        <strain evidence="7 8">DSM 23562</strain>
    </source>
</reference>
<evidence type="ECO:0008006" key="9">
    <source>
        <dbReference type="Google" id="ProtNLM"/>
    </source>
</evidence>
<feature type="domain" description="DUF1595" evidence="6">
    <location>
        <begin position="366"/>
        <end position="428"/>
    </location>
</feature>
<proteinExistence type="predicted"/>
<dbReference type="InterPro" id="IPR013043">
    <property type="entry name" value="DUF1595"/>
</dbReference>
<organism evidence="7 8">
    <name type="scientific">Armatimonas rosea</name>
    <dbReference type="NCBI Taxonomy" id="685828"/>
    <lineage>
        <taxon>Bacteria</taxon>
        <taxon>Bacillati</taxon>
        <taxon>Armatimonadota</taxon>
        <taxon>Armatimonadia</taxon>
        <taxon>Armatimonadales</taxon>
        <taxon>Armatimonadaceae</taxon>
        <taxon>Armatimonas</taxon>
    </lineage>
</organism>
<keyword evidence="1" id="KW-0732">Signal</keyword>
<dbReference type="Pfam" id="PF07631">
    <property type="entry name" value="PSD4"/>
    <property type="match status" value="1"/>
</dbReference>
<feature type="domain" description="DUF1587" evidence="3">
    <location>
        <begin position="135"/>
        <end position="198"/>
    </location>
</feature>
<sequence>MNRKNHIVLAALPLAALVGLGAAARPQQKTTKATQSTAGFERDVAPLVAKYCVPCHKAPNGTAGVSLNLEKTFQAALKNRAVWDKVGPAVLENRMPPADMPQPTAAERERIGHTLESLFSQVDCQLNDPGRVTMRRLNRAEYNNTIRDLLGVTLRPADEFPNDDVGYGFDNIGDVLSISPLLMEKYLSAAEKVAEEAVVPPGAGAKPIRVTARQLAGLGGGGGGSSEGFELGRTGDTATASFDFPVAGTYTLRIEAYEQHAEPRATLMGVALDGKQVQVIEVPATVQKPQLSAFTLTIDQPGKHKISATFLNNNDRDPQDLPFRRKQQDRNLYINYIELQPPASVKRGLSFALPTNDTDAAWDAAAHAVLDPLAKRAFRRPPTLQEKNKLVALTHLAREAKKRDEFPEGIQLAVRAILSSPSFLFRPEPDAKPDDPTARRLLNDYELATRLSYFLWSSMPDDELLRVADSGKLKDPAVLVAQARRMMRDPKAAALAENFAGQWLQLRKLAAAQPGDPAFSPALRNAMETETLRFFTGVVQEDRSVLEFLDADYSYVNAPLAKFYGLPEITGEGFQRVKLPAGQRGGILSMASVLTLTSNPSRTSPVKRGKWVLDNLLGTPPPPPPPNVPLLEAQKGAITAETLRKRLEIHRTNPACANCHTQMDAIGLALENYDLVGRWRTDDGGKPIDTAGVLPDGSKFSGPSELKKVLLKKKTQFTHTLTDRLLTYALGRGVERTDKCNLDSMTKSVENKGYKFSAIVEAVVTSVPFRERRGDESGKKSAGH</sequence>
<feature type="domain" description="DUF1592" evidence="5">
    <location>
        <begin position="442"/>
        <end position="566"/>
    </location>
</feature>
<dbReference type="Pfam" id="PF07624">
    <property type="entry name" value="PSD2"/>
    <property type="match status" value="1"/>
</dbReference>
<gene>
    <name evidence="7" type="ORF">HNQ39_001358</name>
</gene>
<evidence type="ECO:0000259" key="5">
    <source>
        <dbReference type="Pfam" id="PF07631"/>
    </source>
</evidence>
<dbReference type="CDD" id="cd02795">
    <property type="entry name" value="CBM6-CBM35-CBM36_like"/>
    <property type="match status" value="1"/>
</dbReference>
<keyword evidence="8" id="KW-1185">Reference proteome</keyword>
<feature type="signal peptide" evidence="1">
    <location>
        <begin position="1"/>
        <end position="24"/>
    </location>
</feature>
<dbReference type="RefSeq" id="WP_184193194.1">
    <property type="nucleotide sequence ID" value="NZ_JACHGW010000001.1"/>
</dbReference>
<dbReference type="InterPro" id="IPR013039">
    <property type="entry name" value="DUF1588"/>
</dbReference>
<evidence type="ECO:0000259" key="6">
    <source>
        <dbReference type="Pfam" id="PF07637"/>
    </source>
</evidence>
<dbReference type="Pfam" id="PF07637">
    <property type="entry name" value="PSD5"/>
    <property type="match status" value="1"/>
</dbReference>
<feature type="domain" description="DUF1585" evidence="2">
    <location>
        <begin position="696"/>
        <end position="769"/>
    </location>
</feature>
<dbReference type="Pfam" id="PF07626">
    <property type="entry name" value="PSD3"/>
    <property type="match status" value="1"/>
</dbReference>
<evidence type="ECO:0000256" key="1">
    <source>
        <dbReference type="SAM" id="SignalP"/>
    </source>
</evidence>
<evidence type="ECO:0000259" key="3">
    <source>
        <dbReference type="Pfam" id="PF07626"/>
    </source>
</evidence>
<protein>
    <recommendedName>
        <fullName evidence="9">DUF1592 domain-containing protein</fullName>
    </recommendedName>
</protein>
<dbReference type="EMBL" id="JACHGW010000001">
    <property type="protein sequence ID" value="MBB6049596.1"/>
    <property type="molecule type" value="Genomic_DNA"/>
</dbReference>